<feature type="region of interest" description="Disordered" evidence="1">
    <location>
        <begin position="1"/>
        <end position="141"/>
    </location>
</feature>
<dbReference type="EMBL" id="CM029042">
    <property type="protein sequence ID" value="KAG2615072.1"/>
    <property type="molecule type" value="Genomic_DNA"/>
</dbReference>
<reference evidence="2" key="1">
    <citation type="submission" date="2020-05" db="EMBL/GenBank/DDBJ databases">
        <title>WGS assembly of Panicum virgatum.</title>
        <authorList>
            <person name="Lovell J.T."/>
            <person name="Jenkins J."/>
            <person name="Shu S."/>
            <person name="Juenger T.E."/>
            <person name="Schmutz J."/>
        </authorList>
    </citation>
    <scope>NUCLEOTIDE SEQUENCE</scope>
    <source>
        <strain evidence="2">AP13</strain>
    </source>
</reference>
<protein>
    <submittedName>
        <fullName evidence="2">Uncharacterized protein</fullName>
    </submittedName>
</protein>
<evidence type="ECO:0000256" key="1">
    <source>
        <dbReference type="SAM" id="MobiDB-lite"/>
    </source>
</evidence>
<accession>A0A8T0TSH2</accession>
<name>A0A8T0TSH2_PANVG</name>
<feature type="compositionally biased region" description="Low complexity" evidence="1">
    <location>
        <begin position="131"/>
        <end position="141"/>
    </location>
</feature>
<feature type="non-terminal residue" evidence="2">
    <location>
        <position position="1"/>
    </location>
</feature>
<feature type="compositionally biased region" description="Basic and acidic residues" evidence="1">
    <location>
        <begin position="49"/>
        <end position="59"/>
    </location>
</feature>
<comment type="caution">
    <text evidence="2">The sequence shown here is derived from an EMBL/GenBank/DDBJ whole genome shotgun (WGS) entry which is preliminary data.</text>
</comment>
<gene>
    <name evidence="2" type="ORF">PVAP13_3NG029990</name>
</gene>
<dbReference type="AlphaFoldDB" id="A0A8T0TSH2"/>
<evidence type="ECO:0000313" key="3">
    <source>
        <dbReference type="Proteomes" id="UP000823388"/>
    </source>
</evidence>
<organism evidence="2 3">
    <name type="scientific">Panicum virgatum</name>
    <name type="common">Blackwell switchgrass</name>
    <dbReference type="NCBI Taxonomy" id="38727"/>
    <lineage>
        <taxon>Eukaryota</taxon>
        <taxon>Viridiplantae</taxon>
        <taxon>Streptophyta</taxon>
        <taxon>Embryophyta</taxon>
        <taxon>Tracheophyta</taxon>
        <taxon>Spermatophyta</taxon>
        <taxon>Magnoliopsida</taxon>
        <taxon>Liliopsida</taxon>
        <taxon>Poales</taxon>
        <taxon>Poaceae</taxon>
        <taxon>PACMAD clade</taxon>
        <taxon>Panicoideae</taxon>
        <taxon>Panicodae</taxon>
        <taxon>Paniceae</taxon>
        <taxon>Panicinae</taxon>
        <taxon>Panicum</taxon>
        <taxon>Panicum sect. Hiantes</taxon>
    </lineage>
</organism>
<evidence type="ECO:0000313" key="2">
    <source>
        <dbReference type="EMBL" id="KAG2615072.1"/>
    </source>
</evidence>
<dbReference type="Proteomes" id="UP000823388">
    <property type="component" value="Chromosome 3N"/>
</dbReference>
<keyword evidence="3" id="KW-1185">Reference proteome</keyword>
<sequence length="231" mass="24981">QLDARSVQGAQLNGTHGSRWPARRPKLAEPGQPAVLGQVAANRPAAPRVSDHLGREPQRTLHASRSSLGSEAINGAARRRSEAAHARRRKTSEHGAHHVARAAPAARAGSEDDGAAVRVHRRRTDQGGHGAPLLRPGRGARPGRTQLVSVSLPHDSTPWGPRNGAPWRRRWPDANDYSFRILSLSLLAEERMRAPTPCFPFSTSASALTSSPYGRCVESSDLLFSCMIFIV</sequence>
<proteinExistence type="predicted"/>